<name>A0A2N6NAZ3_BEABA</name>
<proteinExistence type="predicted"/>
<protein>
    <submittedName>
        <fullName evidence="1">Uncharacterized protein</fullName>
    </submittedName>
</protein>
<accession>A0A2N6NAZ3</accession>
<dbReference type="AlphaFoldDB" id="A0A2N6NAZ3"/>
<dbReference type="EMBL" id="MRVG01000013">
    <property type="protein sequence ID" value="PMB64427.1"/>
    <property type="molecule type" value="Genomic_DNA"/>
</dbReference>
<organism evidence="1 2">
    <name type="scientific">Beauveria bassiana</name>
    <name type="common">White muscardine disease fungus</name>
    <name type="synonym">Tritirachium shiotae</name>
    <dbReference type="NCBI Taxonomy" id="176275"/>
    <lineage>
        <taxon>Eukaryota</taxon>
        <taxon>Fungi</taxon>
        <taxon>Dikarya</taxon>
        <taxon>Ascomycota</taxon>
        <taxon>Pezizomycotina</taxon>
        <taxon>Sordariomycetes</taxon>
        <taxon>Hypocreomycetidae</taxon>
        <taxon>Hypocreales</taxon>
        <taxon>Cordycipitaceae</taxon>
        <taxon>Beauveria</taxon>
    </lineage>
</organism>
<sequence>MQRLLGSEVHGTRSVSDQYLKVNSSEDTCCLPSTNSSRTMASDLDDYPISERYQAFQQQPPEVSAYSFGGPFDLARRRAE</sequence>
<gene>
    <name evidence="1" type="ORF">BM221_009815</name>
</gene>
<evidence type="ECO:0000313" key="1">
    <source>
        <dbReference type="EMBL" id="PMB64427.1"/>
    </source>
</evidence>
<dbReference type="Proteomes" id="UP000235728">
    <property type="component" value="Unassembled WGS sequence"/>
</dbReference>
<reference evidence="1 2" key="1">
    <citation type="journal article" date="2016" name="Appl. Microbiol. Biotechnol.">
        <title>Characterization of T-DNA insertion mutants with decreased virulence in the entomopathogenic fungus Beauveria bassiana JEF-007.</title>
        <authorList>
            <person name="Kim S."/>
            <person name="Lee S.J."/>
            <person name="Nai Y.S."/>
            <person name="Yu J.S."/>
            <person name="Lee M.R."/>
            <person name="Yang Y.T."/>
            <person name="Kim J.S."/>
        </authorList>
    </citation>
    <scope>NUCLEOTIDE SEQUENCE [LARGE SCALE GENOMIC DNA]</scope>
    <source>
        <strain evidence="1 2">JEF-007</strain>
    </source>
</reference>
<evidence type="ECO:0000313" key="2">
    <source>
        <dbReference type="Proteomes" id="UP000235728"/>
    </source>
</evidence>
<comment type="caution">
    <text evidence="1">The sequence shown here is derived from an EMBL/GenBank/DDBJ whole genome shotgun (WGS) entry which is preliminary data.</text>
</comment>